<feature type="coiled-coil region" evidence="1">
    <location>
        <begin position="281"/>
        <end position="340"/>
    </location>
</feature>
<name>A0A8D5U5K4_9CREN</name>
<sequence>MESIYLPLAIDANKQPLNIEKQMAIALVRATGREVKIKSGQLIGWPLTLVKNEKNGGYIIFDQTMNITTKLQFTILQNYDRTLSTLQNSKNEAEILALLKSFKWHATKGYEEMTFRGLVNNDITPILSTGSPQLPVSILQKEASQFDLDTLLQDLNLREKAITDNILIIESVISKVTTIITILKGKRAEERKQIEDKYDQLISAKKEELKHKMLETKKKLESELSSESKRLYDKLADIEVLIAKTEIDKEAGLVSEKDLEALALTKVKYINEINSSITNIKNKYKNEVRNLASEINLLNQQKQKELEDINNKIIELDNLLQNVVNQLSSIKRACEEELNKLKGMYKRAPYLDEKVDVIVPFLLVKDFADRAIAIGTQVYKYKKSFFGFFKKEPHDIAENFMDLNEFVQILESKYSQNMADNLKQLKRDLDKGLEELYDEGWNVRRRIEEYYI</sequence>
<dbReference type="RefSeq" id="WP_221289334.1">
    <property type="nucleotide sequence ID" value="NZ_AP024597.1"/>
</dbReference>
<keyword evidence="1" id="KW-0175">Coiled coil</keyword>
<reference evidence="2 3" key="1">
    <citation type="submission" date="2021-04" db="EMBL/GenBank/DDBJ databases">
        <title>Complete genome sequence of Stygiolobus sp. KN-1.</title>
        <authorList>
            <person name="Nakamura K."/>
            <person name="Sakai H."/>
            <person name="Kurosawa N."/>
        </authorList>
    </citation>
    <scope>NUCLEOTIDE SEQUENCE [LARGE SCALE GENOMIC DNA]</scope>
    <source>
        <strain evidence="2 3">KN-1</strain>
    </source>
</reference>
<dbReference type="GeneID" id="66162342"/>
<keyword evidence="3" id="KW-1185">Reference proteome</keyword>
<evidence type="ECO:0000256" key="1">
    <source>
        <dbReference type="SAM" id="Coils"/>
    </source>
</evidence>
<proteinExistence type="predicted"/>
<accession>A0A8D5U5K4</accession>
<dbReference type="AlphaFoldDB" id="A0A8D5U5K4"/>
<dbReference type="KEGG" id="csty:KN1_05880"/>
<evidence type="ECO:0000313" key="2">
    <source>
        <dbReference type="EMBL" id="BCU69291.1"/>
    </source>
</evidence>
<gene>
    <name evidence="2" type="ORF">KN1_05880</name>
</gene>
<dbReference type="Proteomes" id="UP000825123">
    <property type="component" value="Chromosome"/>
</dbReference>
<organism evidence="2 3">
    <name type="scientific">Stygiolobus caldivivus</name>
    <dbReference type="NCBI Taxonomy" id="2824673"/>
    <lineage>
        <taxon>Archaea</taxon>
        <taxon>Thermoproteota</taxon>
        <taxon>Thermoprotei</taxon>
        <taxon>Sulfolobales</taxon>
        <taxon>Sulfolobaceae</taxon>
        <taxon>Stygiolobus</taxon>
    </lineage>
</organism>
<evidence type="ECO:0000313" key="3">
    <source>
        <dbReference type="Proteomes" id="UP000825123"/>
    </source>
</evidence>
<dbReference type="EMBL" id="AP024597">
    <property type="protein sequence ID" value="BCU69291.1"/>
    <property type="molecule type" value="Genomic_DNA"/>
</dbReference>
<protein>
    <submittedName>
        <fullName evidence="2">Uncharacterized protein</fullName>
    </submittedName>
</protein>